<proteinExistence type="predicted"/>
<evidence type="ECO:0000313" key="7">
    <source>
        <dbReference type="EMBL" id="ESO02803.1"/>
    </source>
</evidence>
<dbReference type="SUPFAM" id="SSF53098">
    <property type="entry name" value="Ribonuclease H-like"/>
    <property type="match status" value="1"/>
</dbReference>
<evidence type="ECO:0000313" key="8">
    <source>
        <dbReference type="EnsemblMetazoa" id="HelroP192152"/>
    </source>
</evidence>
<dbReference type="InterPro" id="IPR008906">
    <property type="entry name" value="HATC_C_dom"/>
</dbReference>
<dbReference type="InterPro" id="IPR036361">
    <property type="entry name" value="SAP_dom_sf"/>
</dbReference>
<dbReference type="EnsemblMetazoa" id="HelroT192152">
    <property type="protein sequence ID" value="HelroP192152"/>
    <property type="gene ID" value="HelroG192152"/>
</dbReference>
<dbReference type="AlphaFoldDB" id="T1FTM9"/>
<evidence type="ECO:0000256" key="3">
    <source>
        <dbReference type="ARBA" id="ARBA00022771"/>
    </source>
</evidence>
<dbReference type="InterPro" id="IPR012337">
    <property type="entry name" value="RNaseH-like_sf"/>
</dbReference>
<keyword evidence="3" id="KW-0863">Zinc-finger</keyword>
<dbReference type="SMART" id="SM00513">
    <property type="entry name" value="SAP"/>
    <property type="match status" value="1"/>
</dbReference>
<dbReference type="GO" id="GO:0005634">
    <property type="term" value="C:nucleus"/>
    <property type="evidence" value="ECO:0000318"/>
    <property type="project" value="GO_Central"/>
</dbReference>
<dbReference type="Gene3D" id="1.10.720.30">
    <property type="entry name" value="SAP domain"/>
    <property type="match status" value="1"/>
</dbReference>
<reference evidence="7 9" key="2">
    <citation type="journal article" date="2013" name="Nature">
        <title>Insights into bilaterian evolution from three spiralian genomes.</title>
        <authorList>
            <person name="Simakov O."/>
            <person name="Marletaz F."/>
            <person name="Cho S.J."/>
            <person name="Edsinger-Gonzales E."/>
            <person name="Havlak P."/>
            <person name="Hellsten U."/>
            <person name="Kuo D.H."/>
            <person name="Larsson T."/>
            <person name="Lv J."/>
            <person name="Arendt D."/>
            <person name="Savage R."/>
            <person name="Osoegawa K."/>
            <person name="de Jong P."/>
            <person name="Grimwood J."/>
            <person name="Chapman J.A."/>
            <person name="Shapiro H."/>
            <person name="Aerts A."/>
            <person name="Otillar R.P."/>
            <person name="Terry A.Y."/>
            <person name="Boore J.L."/>
            <person name="Grigoriev I.V."/>
            <person name="Lindberg D.R."/>
            <person name="Seaver E.C."/>
            <person name="Weisblat D.A."/>
            <person name="Putnam N.H."/>
            <person name="Rokhsar D.S."/>
        </authorList>
    </citation>
    <scope>NUCLEOTIDE SEQUENCE</scope>
</reference>
<evidence type="ECO:0000259" key="6">
    <source>
        <dbReference type="PROSITE" id="PS50800"/>
    </source>
</evidence>
<evidence type="ECO:0000256" key="2">
    <source>
        <dbReference type="ARBA" id="ARBA00022723"/>
    </source>
</evidence>
<dbReference type="PROSITE" id="PS50800">
    <property type="entry name" value="SAP"/>
    <property type="match status" value="1"/>
</dbReference>
<dbReference type="InterPro" id="IPR003034">
    <property type="entry name" value="SAP_dom"/>
</dbReference>
<evidence type="ECO:0000313" key="9">
    <source>
        <dbReference type="Proteomes" id="UP000015101"/>
    </source>
</evidence>
<keyword evidence="4" id="KW-0862">Zinc</keyword>
<evidence type="ECO:0000256" key="1">
    <source>
        <dbReference type="ARBA" id="ARBA00004123"/>
    </source>
</evidence>
<dbReference type="KEGG" id="hro:HELRODRAFT_192152"/>
<dbReference type="HOGENOM" id="CLU_639806_0_0_1"/>
<dbReference type="FunFam" id="1.10.720.30:FF:000019">
    <property type="entry name" value="Uncharacterized protein"/>
    <property type="match status" value="1"/>
</dbReference>
<protein>
    <recommendedName>
        <fullName evidence="6">SAP domain-containing protein</fullName>
    </recommendedName>
</protein>
<dbReference type="GeneID" id="20212176"/>
<evidence type="ECO:0000256" key="5">
    <source>
        <dbReference type="ARBA" id="ARBA00023242"/>
    </source>
</evidence>
<reference evidence="9" key="1">
    <citation type="submission" date="2012-12" db="EMBL/GenBank/DDBJ databases">
        <authorList>
            <person name="Hellsten U."/>
            <person name="Grimwood J."/>
            <person name="Chapman J.A."/>
            <person name="Shapiro H."/>
            <person name="Aerts A."/>
            <person name="Otillar R.P."/>
            <person name="Terry A.Y."/>
            <person name="Boore J.L."/>
            <person name="Simakov O."/>
            <person name="Marletaz F."/>
            <person name="Cho S.-J."/>
            <person name="Edsinger-Gonzales E."/>
            <person name="Havlak P."/>
            <person name="Kuo D.-H."/>
            <person name="Larsson T."/>
            <person name="Lv J."/>
            <person name="Arendt D."/>
            <person name="Savage R."/>
            <person name="Osoegawa K."/>
            <person name="de Jong P."/>
            <person name="Lindberg D.R."/>
            <person name="Seaver E.C."/>
            <person name="Weisblat D.A."/>
            <person name="Putnam N.H."/>
            <person name="Grigoriev I.V."/>
            <person name="Rokhsar D.S."/>
        </authorList>
    </citation>
    <scope>NUCLEOTIDE SEQUENCE</scope>
</reference>
<keyword evidence="9" id="KW-1185">Reference proteome</keyword>
<dbReference type="EMBL" id="AMQM01004849">
    <property type="status" value="NOT_ANNOTATED_CDS"/>
    <property type="molecule type" value="Genomic_DNA"/>
</dbReference>
<dbReference type="EMBL" id="KB096716">
    <property type="protein sequence ID" value="ESO02803.1"/>
    <property type="molecule type" value="Genomic_DNA"/>
</dbReference>
<dbReference type="GO" id="GO:0008270">
    <property type="term" value="F:zinc ion binding"/>
    <property type="evidence" value="ECO:0007669"/>
    <property type="project" value="UniProtKB-KW"/>
</dbReference>
<dbReference type="eggNOG" id="ENOG502SERV">
    <property type="taxonomic scope" value="Eukaryota"/>
</dbReference>
<accession>T1FTM9</accession>
<sequence>MSKLCGLNVVQLREELQKRSLVTSGNKEVLVARLREALIEEDLKIVASRNMFVENLLTSRSLTTTHFVSDTKQSTDFFWFRDSGIRVNLGVQNVQKASGRRQESYVWEYFQYDPVTDRSTCLCEISSTSSSQSTSASRVCGKTLKGKNATNLKTHLEYFHSDAFNKVKDKEKVKNKLSNKICNASGSDQKTQPKIATFVDKINAYNENSKVYKDKLDAVVDLFAKTSLPLSLLDCPVFQQFVNTMDSQFKLPVLDLVPAAATLLDLRYNWTLLMSVNSALLSMAKKYIVQKINVNCKDSNQLQIDQDLQQRPAKRFKLMTSLVLPTCSQSRTDKLLSVYSDVEEEIDRYISKINSQLLPEDEDSIVAWSKKTDLPLLSGIAPNILALPCSQAFVERLFSTCSILTEGRRNKLSNNLEKRLFLKHNLQLV</sequence>
<dbReference type="GO" id="GO:0046983">
    <property type="term" value="F:protein dimerization activity"/>
    <property type="evidence" value="ECO:0007669"/>
    <property type="project" value="InterPro"/>
</dbReference>
<feature type="domain" description="SAP" evidence="6">
    <location>
        <begin position="4"/>
        <end position="38"/>
    </location>
</feature>
<dbReference type="SUPFAM" id="SSF68906">
    <property type="entry name" value="SAP domain"/>
    <property type="match status" value="1"/>
</dbReference>
<evidence type="ECO:0000256" key="4">
    <source>
        <dbReference type="ARBA" id="ARBA00022833"/>
    </source>
</evidence>
<dbReference type="OrthoDB" id="79455at2759"/>
<dbReference type="InterPro" id="IPR052035">
    <property type="entry name" value="ZnF_BED_domain_contain"/>
</dbReference>
<gene>
    <name evidence="8" type="primary">20212176</name>
    <name evidence="7" type="ORF">HELRODRAFT_192152</name>
</gene>
<dbReference type="CTD" id="20212176"/>
<name>T1FTM9_HELRO</name>
<dbReference type="InParanoid" id="T1FTM9"/>
<keyword evidence="5" id="KW-0539">Nucleus</keyword>
<organism evidence="8 9">
    <name type="scientific">Helobdella robusta</name>
    <name type="common">Californian leech</name>
    <dbReference type="NCBI Taxonomy" id="6412"/>
    <lineage>
        <taxon>Eukaryota</taxon>
        <taxon>Metazoa</taxon>
        <taxon>Spiralia</taxon>
        <taxon>Lophotrochozoa</taxon>
        <taxon>Annelida</taxon>
        <taxon>Clitellata</taxon>
        <taxon>Hirudinea</taxon>
        <taxon>Rhynchobdellida</taxon>
        <taxon>Glossiphoniidae</taxon>
        <taxon>Helobdella</taxon>
    </lineage>
</organism>
<reference evidence="8" key="3">
    <citation type="submission" date="2015-06" db="UniProtKB">
        <authorList>
            <consortium name="EnsemblMetazoa"/>
        </authorList>
    </citation>
    <scope>IDENTIFICATION</scope>
</reference>
<dbReference type="Proteomes" id="UP000015101">
    <property type="component" value="Unassembled WGS sequence"/>
</dbReference>
<dbReference type="PANTHER" id="PTHR46481:SF10">
    <property type="entry name" value="ZINC FINGER BED DOMAIN-CONTAINING PROTEIN 39"/>
    <property type="match status" value="1"/>
</dbReference>
<keyword evidence="2" id="KW-0479">Metal-binding</keyword>
<dbReference type="GO" id="GO:0006357">
    <property type="term" value="P:regulation of transcription by RNA polymerase II"/>
    <property type="evidence" value="ECO:0000318"/>
    <property type="project" value="GO_Central"/>
</dbReference>
<dbReference type="PANTHER" id="PTHR46481">
    <property type="entry name" value="ZINC FINGER BED DOMAIN-CONTAINING PROTEIN 4"/>
    <property type="match status" value="1"/>
</dbReference>
<dbReference type="Pfam" id="PF05699">
    <property type="entry name" value="Dimer_Tnp_hAT"/>
    <property type="match status" value="1"/>
</dbReference>
<dbReference type="RefSeq" id="XP_009019017.1">
    <property type="nucleotide sequence ID" value="XM_009020769.1"/>
</dbReference>
<dbReference type="Pfam" id="PF02037">
    <property type="entry name" value="SAP"/>
    <property type="match status" value="1"/>
</dbReference>
<comment type="subcellular location">
    <subcellularLocation>
        <location evidence="1">Nucleus</location>
    </subcellularLocation>
</comment>